<keyword evidence="7" id="KW-1185">Reference proteome</keyword>
<evidence type="ECO:0000256" key="4">
    <source>
        <dbReference type="SAM" id="MobiDB-lite"/>
    </source>
</evidence>
<dbReference type="PANTHER" id="PTHR30146:SF153">
    <property type="entry name" value="LACTOSE OPERON REPRESSOR"/>
    <property type="match status" value="1"/>
</dbReference>
<dbReference type="Pfam" id="PF00356">
    <property type="entry name" value="LacI"/>
    <property type="match status" value="1"/>
</dbReference>
<dbReference type="RefSeq" id="WP_377139215.1">
    <property type="nucleotide sequence ID" value="NZ_JBHSFI010000007.1"/>
</dbReference>
<dbReference type="SUPFAM" id="SSF47413">
    <property type="entry name" value="lambda repressor-like DNA-binding domains"/>
    <property type="match status" value="1"/>
</dbReference>
<dbReference type="InterPro" id="IPR028082">
    <property type="entry name" value="Peripla_BP_I"/>
</dbReference>
<dbReference type="Gene3D" id="3.40.50.2300">
    <property type="match status" value="2"/>
</dbReference>
<name>A0ABV9HM46_9MICO</name>
<dbReference type="Pfam" id="PF13377">
    <property type="entry name" value="Peripla_BP_3"/>
    <property type="match status" value="1"/>
</dbReference>
<feature type="compositionally biased region" description="Low complexity" evidence="4">
    <location>
        <begin position="343"/>
        <end position="360"/>
    </location>
</feature>
<keyword evidence="2 6" id="KW-0238">DNA-binding</keyword>
<organism evidence="6 7">
    <name type="scientific">Promicromonospora alba</name>
    <dbReference type="NCBI Taxonomy" id="1616110"/>
    <lineage>
        <taxon>Bacteria</taxon>
        <taxon>Bacillati</taxon>
        <taxon>Actinomycetota</taxon>
        <taxon>Actinomycetes</taxon>
        <taxon>Micrococcales</taxon>
        <taxon>Promicromonosporaceae</taxon>
        <taxon>Promicromonospora</taxon>
    </lineage>
</organism>
<dbReference type="Gene3D" id="1.10.260.40">
    <property type="entry name" value="lambda repressor-like DNA-binding domains"/>
    <property type="match status" value="1"/>
</dbReference>
<dbReference type="PROSITE" id="PS50932">
    <property type="entry name" value="HTH_LACI_2"/>
    <property type="match status" value="1"/>
</dbReference>
<dbReference type="Proteomes" id="UP001596011">
    <property type="component" value="Unassembled WGS sequence"/>
</dbReference>
<dbReference type="PROSITE" id="PS00356">
    <property type="entry name" value="HTH_LACI_1"/>
    <property type="match status" value="1"/>
</dbReference>
<feature type="domain" description="HTH lacI-type" evidence="5">
    <location>
        <begin position="14"/>
        <end position="68"/>
    </location>
</feature>
<dbReference type="InterPro" id="IPR000843">
    <property type="entry name" value="HTH_LacI"/>
</dbReference>
<dbReference type="SMART" id="SM00354">
    <property type="entry name" value="HTH_LACI"/>
    <property type="match status" value="1"/>
</dbReference>
<dbReference type="InterPro" id="IPR010982">
    <property type="entry name" value="Lambda_DNA-bd_dom_sf"/>
</dbReference>
<dbReference type="EMBL" id="JBHSFI010000007">
    <property type="protein sequence ID" value="MFC4630852.1"/>
    <property type="molecule type" value="Genomic_DNA"/>
</dbReference>
<protein>
    <submittedName>
        <fullName evidence="6">LacI family DNA-binding transcriptional regulator</fullName>
    </submittedName>
</protein>
<sequence>MPAKYFERTAGKRPTLADVAGSAAVSMPTVSKVLNGHSDVAVETRARVKAAIEELGYVRRGTRGPLAQRSIEVMADQLTTPYAMEVLRGVTDAAETADADIVISRFHRAAPDTGWLAPGDWARRLSSAGRTGAIILTAELSPEHVSGLSQEHLPVVVIDPLDLTNPDVPSVGSTNFTGGMSATEHLLGLGHRRIAALGGRPQSVAATARVHGFRAALASANVPVDEELVEFTGFDYDSGFAVADRWFRSGLRPTAIFAASDTQAMGVLAAARRHGLDVPRDLSVVGYDDTYLAAWSTPPLTAVRQPLWEMGRVALDSVLALAAGQEPVSRHIELATELVVRGSTSPPADSPPADSTPAEQ</sequence>
<dbReference type="CDD" id="cd01392">
    <property type="entry name" value="HTH_LacI"/>
    <property type="match status" value="1"/>
</dbReference>
<dbReference type="SUPFAM" id="SSF53822">
    <property type="entry name" value="Periplasmic binding protein-like I"/>
    <property type="match status" value="1"/>
</dbReference>
<evidence type="ECO:0000313" key="6">
    <source>
        <dbReference type="EMBL" id="MFC4630852.1"/>
    </source>
</evidence>
<evidence type="ECO:0000259" key="5">
    <source>
        <dbReference type="PROSITE" id="PS50932"/>
    </source>
</evidence>
<evidence type="ECO:0000256" key="2">
    <source>
        <dbReference type="ARBA" id="ARBA00023125"/>
    </source>
</evidence>
<evidence type="ECO:0000256" key="1">
    <source>
        <dbReference type="ARBA" id="ARBA00023015"/>
    </source>
</evidence>
<keyword evidence="1" id="KW-0805">Transcription regulation</keyword>
<keyword evidence="3" id="KW-0804">Transcription</keyword>
<gene>
    <name evidence="6" type="ORF">ACFO6V_21580</name>
</gene>
<accession>A0ABV9HM46</accession>
<feature type="region of interest" description="Disordered" evidence="4">
    <location>
        <begin position="340"/>
        <end position="360"/>
    </location>
</feature>
<evidence type="ECO:0000256" key="3">
    <source>
        <dbReference type="ARBA" id="ARBA00023163"/>
    </source>
</evidence>
<evidence type="ECO:0000313" key="7">
    <source>
        <dbReference type="Proteomes" id="UP001596011"/>
    </source>
</evidence>
<reference evidence="7" key="1">
    <citation type="journal article" date="2019" name="Int. J. Syst. Evol. Microbiol.">
        <title>The Global Catalogue of Microorganisms (GCM) 10K type strain sequencing project: providing services to taxonomists for standard genome sequencing and annotation.</title>
        <authorList>
            <consortium name="The Broad Institute Genomics Platform"/>
            <consortium name="The Broad Institute Genome Sequencing Center for Infectious Disease"/>
            <person name="Wu L."/>
            <person name="Ma J."/>
        </authorList>
    </citation>
    <scope>NUCLEOTIDE SEQUENCE [LARGE SCALE GENOMIC DNA]</scope>
    <source>
        <strain evidence="7">CCUG 42722</strain>
    </source>
</reference>
<dbReference type="GO" id="GO:0003677">
    <property type="term" value="F:DNA binding"/>
    <property type="evidence" value="ECO:0007669"/>
    <property type="project" value="UniProtKB-KW"/>
</dbReference>
<dbReference type="PANTHER" id="PTHR30146">
    <property type="entry name" value="LACI-RELATED TRANSCRIPTIONAL REPRESSOR"/>
    <property type="match status" value="1"/>
</dbReference>
<dbReference type="InterPro" id="IPR046335">
    <property type="entry name" value="LacI/GalR-like_sensor"/>
</dbReference>
<comment type="caution">
    <text evidence="6">The sequence shown here is derived from an EMBL/GenBank/DDBJ whole genome shotgun (WGS) entry which is preliminary data.</text>
</comment>
<proteinExistence type="predicted"/>